<dbReference type="PANTHER" id="PTHR12197">
    <property type="entry name" value="HISTONE-LYSINE N-METHYLTRANSFERASE SMYD"/>
    <property type="match status" value="1"/>
</dbReference>
<proteinExistence type="inferred from homology"/>
<dbReference type="PANTHER" id="PTHR12197:SF251">
    <property type="entry name" value="EG:BACR7C10.4 PROTEIN"/>
    <property type="match status" value="1"/>
</dbReference>
<evidence type="ECO:0000256" key="10">
    <source>
        <dbReference type="ARBA" id="ARBA00023136"/>
    </source>
</evidence>
<evidence type="ECO:0000313" key="13">
    <source>
        <dbReference type="EMBL" id="CAE7944103.1"/>
    </source>
</evidence>
<protein>
    <recommendedName>
        <fullName evidence="12">SET domain-containing protein</fullName>
    </recommendedName>
</protein>
<dbReference type="GO" id="GO:0005634">
    <property type="term" value="C:nucleus"/>
    <property type="evidence" value="ECO:0007669"/>
    <property type="project" value="TreeGrafter"/>
</dbReference>
<organism evidence="13 14">
    <name type="scientific">Symbiodinium necroappetens</name>
    <dbReference type="NCBI Taxonomy" id="1628268"/>
    <lineage>
        <taxon>Eukaryota</taxon>
        <taxon>Sar</taxon>
        <taxon>Alveolata</taxon>
        <taxon>Dinophyceae</taxon>
        <taxon>Suessiales</taxon>
        <taxon>Symbiodiniaceae</taxon>
        <taxon>Symbiodinium</taxon>
    </lineage>
</organism>
<dbReference type="Gene3D" id="1.25.40.10">
    <property type="entry name" value="Tetratricopeptide repeat domain"/>
    <property type="match status" value="1"/>
</dbReference>
<feature type="compositionally biased region" description="Basic and acidic residues" evidence="11">
    <location>
        <begin position="472"/>
        <end position="482"/>
    </location>
</feature>
<dbReference type="Pfam" id="PF00856">
    <property type="entry name" value="SET"/>
    <property type="match status" value="1"/>
</dbReference>
<evidence type="ECO:0000256" key="2">
    <source>
        <dbReference type="ARBA" id="ARBA00004653"/>
    </source>
</evidence>
<accession>A0A813CI20</accession>
<keyword evidence="10" id="KW-0472">Membrane</keyword>
<dbReference type="PROSITE" id="PS50280">
    <property type="entry name" value="SET"/>
    <property type="match status" value="1"/>
</dbReference>
<dbReference type="AlphaFoldDB" id="A0A813CI20"/>
<dbReference type="CDD" id="cd20071">
    <property type="entry name" value="SET_SMYD"/>
    <property type="match status" value="1"/>
</dbReference>
<comment type="caution">
    <text evidence="13">The sequence shown here is derived from an EMBL/GenBank/DDBJ whole genome shotgun (WGS) entry which is preliminary data.</text>
</comment>
<dbReference type="InterPro" id="IPR050869">
    <property type="entry name" value="H3K4_H4K5_MeTrfase"/>
</dbReference>
<comment type="similarity">
    <text evidence="3">Belongs to the YIF1 family.</text>
</comment>
<feature type="non-terminal residue" evidence="13">
    <location>
        <position position="567"/>
    </location>
</feature>
<dbReference type="InterPro" id="IPR005578">
    <property type="entry name" value="Yif1_fam"/>
</dbReference>
<dbReference type="Pfam" id="PF03878">
    <property type="entry name" value="YIF1"/>
    <property type="match status" value="1"/>
</dbReference>
<keyword evidence="6" id="KW-0256">Endoplasmic reticulum</keyword>
<feature type="domain" description="SET" evidence="12">
    <location>
        <begin position="74"/>
        <end position="219"/>
    </location>
</feature>
<evidence type="ECO:0000259" key="12">
    <source>
        <dbReference type="PROSITE" id="PS50280"/>
    </source>
</evidence>
<keyword evidence="14" id="KW-1185">Reference proteome</keyword>
<evidence type="ECO:0000256" key="6">
    <source>
        <dbReference type="ARBA" id="ARBA00022824"/>
    </source>
</evidence>
<dbReference type="InterPro" id="IPR001214">
    <property type="entry name" value="SET_dom"/>
</dbReference>
<name>A0A813CI20_9DINO</name>
<keyword evidence="7" id="KW-0653">Protein transport</keyword>
<evidence type="ECO:0000256" key="7">
    <source>
        <dbReference type="ARBA" id="ARBA00022927"/>
    </source>
</evidence>
<keyword evidence="8" id="KW-1133">Transmembrane helix</keyword>
<feature type="region of interest" description="Disordered" evidence="11">
    <location>
        <begin position="442"/>
        <end position="482"/>
    </location>
</feature>
<evidence type="ECO:0000256" key="3">
    <source>
        <dbReference type="ARBA" id="ARBA00009727"/>
    </source>
</evidence>
<dbReference type="GO" id="GO:0006888">
    <property type="term" value="P:endoplasmic reticulum to Golgi vesicle-mediated transport"/>
    <property type="evidence" value="ECO:0007669"/>
    <property type="project" value="InterPro"/>
</dbReference>
<dbReference type="EMBL" id="CAJNJA010101140">
    <property type="protein sequence ID" value="CAE7944103.1"/>
    <property type="molecule type" value="Genomic_DNA"/>
</dbReference>
<dbReference type="GO" id="GO:0015031">
    <property type="term" value="P:protein transport"/>
    <property type="evidence" value="ECO:0007669"/>
    <property type="project" value="UniProtKB-KW"/>
</dbReference>
<dbReference type="GO" id="GO:0005789">
    <property type="term" value="C:endoplasmic reticulum membrane"/>
    <property type="evidence" value="ECO:0007669"/>
    <property type="project" value="UniProtKB-SubCell"/>
</dbReference>
<evidence type="ECO:0000256" key="8">
    <source>
        <dbReference type="ARBA" id="ARBA00022989"/>
    </source>
</evidence>
<keyword evidence="4" id="KW-0813">Transport</keyword>
<evidence type="ECO:0000256" key="5">
    <source>
        <dbReference type="ARBA" id="ARBA00022692"/>
    </source>
</evidence>
<evidence type="ECO:0000256" key="1">
    <source>
        <dbReference type="ARBA" id="ARBA00004477"/>
    </source>
</evidence>
<evidence type="ECO:0000256" key="4">
    <source>
        <dbReference type="ARBA" id="ARBA00022448"/>
    </source>
</evidence>
<dbReference type="GO" id="GO:0000139">
    <property type="term" value="C:Golgi membrane"/>
    <property type="evidence" value="ECO:0007669"/>
    <property type="project" value="UniProtKB-SubCell"/>
</dbReference>
<gene>
    <name evidence="13" type="ORF">SNEC2469_LOCUS35259</name>
</gene>
<reference evidence="13" key="1">
    <citation type="submission" date="2021-02" db="EMBL/GenBank/DDBJ databases">
        <authorList>
            <person name="Dougan E. K."/>
            <person name="Rhodes N."/>
            <person name="Thang M."/>
            <person name="Chan C."/>
        </authorList>
    </citation>
    <scope>NUCLEOTIDE SEQUENCE</scope>
</reference>
<dbReference type="Gene3D" id="2.170.270.10">
    <property type="entry name" value="SET domain"/>
    <property type="match status" value="1"/>
</dbReference>
<dbReference type="InterPro" id="IPR046341">
    <property type="entry name" value="SET_dom_sf"/>
</dbReference>
<dbReference type="SUPFAM" id="SSF82199">
    <property type="entry name" value="SET domain"/>
    <property type="match status" value="1"/>
</dbReference>
<dbReference type="OrthoDB" id="437730at2759"/>
<keyword evidence="9" id="KW-0333">Golgi apparatus</keyword>
<sequence>MLAPGKTATSPLVALSSLRAPSHGCRKAQDKFEVRRLLALTLAACRFLRPPLARARVPKTALHVLLVPAGSDFWGVEVIDSPGRGKGLATTRTIPAGGEILAEAPLFVKPAGWSTRRLAIQLQNISEELRTRLLELSQAPKTGFAEQDSGDGADGALLRVVRANGVQSFDGSTSVCRLVSRANHACQPTATLCPEPGGAIRLVALRALEPGEEILVSYLSGEDLLRPTWARRRELLRGPWGFHCECERCREKDLTRGMQCLNCGAGSHYPLEDGSWSCCETCGHAAPSSAKVAEAESFWQAALQGLDTADEPQYRELAVQLHRRLQGPGLWPRARQHWVAAWAARAAAAVHQEAQDFGPAIAAAKQLQAYVRHVRGRSLVALHAEALAFRARGAQGLAEKCGSMRAGRVAKIHAERGLQEAEPILGRRHPLVRSLERLRSGLSEDGEAPGETIATSGSEIFPRPKRRRGRLHDRGGRGRRSREELQVMNDLRVTTASEGFHIPQRGILQDFRPEVLPSTASFAMVLLFLEVGVAKMGFYVVGSAVPFLELMANCSYKFVPVTMMVLA</sequence>
<evidence type="ECO:0000256" key="9">
    <source>
        <dbReference type="ARBA" id="ARBA00023034"/>
    </source>
</evidence>
<comment type="subcellular location">
    <subcellularLocation>
        <location evidence="1">Endoplasmic reticulum membrane</location>
        <topology evidence="1">Multi-pass membrane protein</topology>
    </subcellularLocation>
    <subcellularLocation>
        <location evidence="2">Golgi apparatus membrane</location>
        <topology evidence="2">Multi-pass membrane protein</topology>
    </subcellularLocation>
</comment>
<evidence type="ECO:0000256" key="11">
    <source>
        <dbReference type="SAM" id="MobiDB-lite"/>
    </source>
</evidence>
<evidence type="ECO:0000313" key="14">
    <source>
        <dbReference type="Proteomes" id="UP000601435"/>
    </source>
</evidence>
<dbReference type="Proteomes" id="UP000601435">
    <property type="component" value="Unassembled WGS sequence"/>
</dbReference>
<dbReference type="InterPro" id="IPR011990">
    <property type="entry name" value="TPR-like_helical_dom_sf"/>
</dbReference>
<keyword evidence="5" id="KW-0812">Transmembrane</keyword>